<dbReference type="NCBIfam" id="NF046037">
    <property type="entry name" value="carphisopro"/>
    <property type="match status" value="1"/>
</dbReference>
<dbReference type="Gene3D" id="1.10.260.40">
    <property type="entry name" value="lambda repressor-like DNA-binding domains"/>
    <property type="match status" value="1"/>
</dbReference>
<keyword evidence="2" id="KW-1185">Reference proteome</keyword>
<name>A0ABT0PKW3_9GAMM</name>
<dbReference type="Proteomes" id="UP001203338">
    <property type="component" value="Unassembled WGS sequence"/>
</dbReference>
<dbReference type="InterPro" id="IPR059216">
    <property type="entry name" value="LeuA_carph_isopro_dom"/>
</dbReference>
<proteinExistence type="predicted"/>
<dbReference type="InterPro" id="IPR010982">
    <property type="entry name" value="Lambda_DNA-bd_dom_sf"/>
</dbReference>
<dbReference type="SUPFAM" id="SSF47413">
    <property type="entry name" value="lambda repressor-like DNA-binding domains"/>
    <property type="match status" value="1"/>
</dbReference>
<comment type="caution">
    <text evidence="1">The sequence shown here is derived from an EMBL/GenBank/DDBJ whole genome shotgun (WGS) entry which is preliminary data.</text>
</comment>
<organism evidence="1 2">
    <name type="scientific">Parendozoicomonas callyspongiae</name>
    <dbReference type="NCBI Taxonomy" id="2942213"/>
    <lineage>
        <taxon>Bacteria</taxon>
        <taxon>Pseudomonadati</taxon>
        <taxon>Pseudomonadota</taxon>
        <taxon>Gammaproteobacteria</taxon>
        <taxon>Oceanospirillales</taxon>
        <taxon>Endozoicomonadaceae</taxon>
        <taxon>Parendozoicomonas</taxon>
    </lineage>
</organism>
<sequence>MDALEQACLLAGGPARLARVLKVSPQAINNWKRRGRIPADQIIAIEEVTNGRVTAHEILHSNQNSNKSSRSAP</sequence>
<dbReference type="Pfam" id="PF15943">
    <property type="entry name" value="YdaS_toxin"/>
    <property type="match status" value="1"/>
</dbReference>
<evidence type="ECO:0000313" key="1">
    <source>
        <dbReference type="EMBL" id="MCL6271078.1"/>
    </source>
</evidence>
<dbReference type="EMBL" id="JAMFLX010000020">
    <property type="protein sequence ID" value="MCL6271078.1"/>
    <property type="molecule type" value="Genomic_DNA"/>
</dbReference>
<reference evidence="1 2" key="1">
    <citation type="submission" date="2022-05" db="EMBL/GenBank/DDBJ databases">
        <authorList>
            <person name="Park J.-S."/>
        </authorList>
    </citation>
    <scope>NUCLEOTIDE SEQUENCE [LARGE SCALE GENOMIC DNA]</scope>
    <source>
        <strain evidence="1 2">2012CJ34-2</strain>
    </source>
</reference>
<gene>
    <name evidence="1" type="ORF">M3P05_14205</name>
</gene>
<dbReference type="RefSeq" id="WP_249700414.1">
    <property type="nucleotide sequence ID" value="NZ_JAMFLX010000020.1"/>
</dbReference>
<accession>A0ABT0PKW3</accession>
<evidence type="ECO:0000313" key="2">
    <source>
        <dbReference type="Proteomes" id="UP001203338"/>
    </source>
</evidence>
<protein>
    <submittedName>
        <fullName evidence="1">Helix-turn-helix domain-containing protein</fullName>
    </submittedName>
</protein>
<dbReference type="InterPro" id="IPR031856">
    <property type="entry name" value="YdaS_toxin-like"/>
</dbReference>